<feature type="transmembrane region" description="Helical" evidence="3">
    <location>
        <begin position="12"/>
        <end position="32"/>
    </location>
</feature>
<dbReference type="InterPro" id="IPR050149">
    <property type="entry name" value="Collagen_superfamily"/>
</dbReference>
<evidence type="ECO:0000313" key="5">
    <source>
        <dbReference type="Proteomes" id="UP000683438"/>
    </source>
</evidence>
<organism evidence="4 5">
    <name type="scientific">Microbacterium phage vB_MoxS-R1</name>
    <dbReference type="NCBI Taxonomy" id="2848881"/>
    <lineage>
        <taxon>Viruses</taxon>
        <taxon>Duplodnaviria</taxon>
        <taxon>Heunggongvirae</taxon>
        <taxon>Uroviricota</taxon>
        <taxon>Caudoviricetes</taxon>
        <taxon>Syrbvirus</taxon>
        <taxon>Syrbvirus R1</taxon>
    </lineage>
</organism>
<evidence type="ECO:0000256" key="2">
    <source>
        <dbReference type="SAM" id="MobiDB-lite"/>
    </source>
</evidence>
<keyword evidence="5" id="KW-1185">Reference proteome</keyword>
<evidence type="ECO:0000256" key="1">
    <source>
        <dbReference type="SAM" id="Coils"/>
    </source>
</evidence>
<keyword evidence="1" id="KW-0175">Coiled coil</keyword>
<feature type="compositionally biased region" description="Low complexity" evidence="2">
    <location>
        <begin position="155"/>
        <end position="169"/>
    </location>
</feature>
<dbReference type="GO" id="GO:0031012">
    <property type="term" value="C:extracellular matrix"/>
    <property type="evidence" value="ECO:0007669"/>
    <property type="project" value="TreeGrafter"/>
</dbReference>
<evidence type="ECO:0000256" key="3">
    <source>
        <dbReference type="SAM" id="Phobius"/>
    </source>
</evidence>
<dbReference type="PANTHER" id="PTHR24023">
    <property type="entry name" value="COLLAGEN ALPHA"/>
    <property type="match status" value="1"/>
</dbReference>
<sequence length="211" mass="21129">MNISTKAWTVAYKIMGAAIVLMVLGAIVLVSLNNAQLRAENQDMYADLQASQENAQSLYEQLLAEGVEPEGEPPAEVAPGPAGQKGDRGLPGQDGEDGTDSTVPGPTGAPGRDGQDSTVPGPAGAQGRDGKDSTVPGPAGPAGPAGKDGADSTTPGPQGEQGPAGPAGADGRGIESLYCDDTTGRWTVTYTDSTTADAGVCRTPLIEGVTP</sequence>
<feature type="coiled-coil region" evidence="1">
    <location>
        <begin position="34"/>
        <end position="65"/>
    </location>
</feature>
<feature type="region of interest" description="Disordered" evidence="2">
    <location>
        <begin position="67"/>
        <end position="176"/>
    </location>
</feature>
<dbReference type="PANTHER" id="PTHR24023:SF1082">
    <property type="entry name" value="COLLAGEN TRIPLE HELIX REPEAT"/>
    <property type="match status" value="1"/>
</dbReference>
<keyword evidence="3" id="KW-1133">Transmembrane helix</keyword>
<gene>
    <name evidence="4" type="ORF">vBMoxSR1_gp65</name>
</gene>
<reference evidence="4" key="1">
    <citation type="submission" date="2020-10" db="EMBL/GenBank/DDBJ databases">
        <title>Complete genome sequence of vB_MoxS-R1, a novel marine prophage inducted from Microbacterium.</title>
        <authorList>
            <person name="Zheng H."/>
            <person name="Liu B."/>
            <person name="Xu Y."/>
            <person name="Chen F."/>
        </authorList>
    </citation>
    <scope>NUCLEOTIDE SEQUENCE</scope>
</reference>
<dbReference type="Proteomes" id="UP000683438">
    <property type="component" value="Segment"/>
</dbReference>
<accession>A0A8F2E520</accession>
<protein>
    <submittedName>
        <fullName evidence="4">Lysin B</fullName>
    </submittedName>
</protein>
<evidence type="ECO:0000313" key="4">
    <source>
        <dbReference type="EMBL" id="QWT28915.1"/>
    </source>
</evidence>
<keyword evidence="3" id="KW-0812">Transmembrane</keyword>
<keyword evidence="3" id="KW-0472">Membrane</keyword>
<dbReference type="EMBL" id="MW073100">
    <property type="protein sequence ID" value="QWT28915.1"/>
    <property type="molecule type" value="Genomic_DNA"/>
</dbReference>
<proteinExistence type="predicted"/>
<name>A0A8F2E520_9CAUD</name>
<dbReference type="GO" id="GO:0005615">
    <property type="term" value="C:extracellular space"/>
    <property type="evidence" value="ECO:0007669"/>
    <property type="project" value="TreeGrafter"/>
</dbReference>